<evidence type="ECO:0000313" key="2">
    <source>
        <dbReference type="Proteomes" id="UP000887013"/>
    </source>
</evidence>
<reference evidence="1" key="1">
    <citation type="submission" date="2020-08" db="EMBL/GenBank/DDBJ databases">
        <title>Multicomponent nature underlies the extraordinary mechanical properties of spider dragline silk.</title>
        <authorList>
            <person name="Kono N."/>
            <person name="Nakamura H."/>
            <person name="Mori M."/>
            <person name="Yoshida Y."/>
            <person name="Ohtoshi R."/>
            <person name="Malay A.D."/>
            <person name="Moran D.A.P."/>
            <person name="Tomita M."/>
            <person name="Numata K."/>
            <person name="Arakawa K."/>
        </authorList>
    </citation>
    <scope>NUCLEOTIDE SEQUENCE</scope>
</reference>
<dbReference type="OrthoDB" id="6434707at2759"/>
<dbReference type="AlphaFoldDB" id="A0A8X6MQT1"/>
<proteinExistence type="predicted"/>
<keyword evidence="2" id="KW-1185">Reference proteome</keyword>
<organism evidence="1 2">
    <name type="scientific">Nephila pilipes</name>
    <name type="common">Giant wood spider</name>
    <name type="synonym">Nephila maculata</name>
    <dbReference type="NCBI Taxonomy" id="299642"/>
    <lineage>
        <taxon>Eukaryota</taxon>
        <taxon>Metazoa</taxon>
        <taxon>Ecdysozoa</taxon>
        <taxon>Arthropoda</taxon>
        <taxon>Chelicerata</taxon>
        <taxon>Arachnida</taxon>
        <taxon>Araneae</taxon>
        <taxon>Araneomorphae</taxon>
        <taxon>Entelegynae</taxon>
        <taxon>Araneoidea</taxon>
        <taxon>Nephilidae</taxon>
        <taxon>Nephila</taxon>
    </lineage>
</organism>
<protein>
    <submittedName>
        <fullName evidence="1">Uncharacterized protein</fullName>
    </submittedName>
</protein>
<name>A0A8X6MQT1_NEPPI</name>
<accession>A0A8X6MQT1</accession>
<dbReference type="EMBL" id="BMAW01095958">
    <property type="protein sequence ID" value="GFS72741.1"/>
    <property type="molecule type" value="Genomic_DNA"/>
</dbReference>
<gene>
    <name evidence="1" type="ORF">NPIL_131281</name>
</gene>
<sequence>MLRWFRDFLDQHLLNSHCGTAQSIFRTLQTGRPLGAVSSCLLYDVYVDDLIQPMIDENVSSDNLVVWTSSPKSRANERLHISLSDVKTTSIDALLSYTNEIPMQYEIRKSALKLYQKLIRLLHSNIYGLNLDLAVKKDGFLQAILKEMNGLVIPFHIEYLLHPINPLGSSKLLYHLDLMSL</sequence>
<dbReference type="Proteomes" id="UP000887013">
    <property type="component" value="Unassembled WGS sequence"/>
</dbReference>
<evidence type="ECO:0000313" key="1">
    <source>
        <dbReference type="EMBL" id="GFS72741.1"/>
    </source>
</evidence>
<comment type="caution">
    <text evidence="1">The sequence shown here is derived from an EMBL/GenBank/DDBJ whole genome shotgun (WGS) entry which is preliminary data.</text>
</comment>